<feature type="transmembrane region" description="Helical" evidence="1">
    <location>
        <begin position="77"/>
        <end position="106"/>
    </location>
</feature>
<evidence type="ECO:0000256" key="1">
    <source>
        <dbReference type="SAM" id="Phobius"/>
    </source>
</evidence>
<name>A0A318JPB8_9BURK</name>
<feature type="transmembrane region" description="Helical" evidence="1">
    <location>
        <begin position="12"/>
        <end position="33"/>
    </location>
</feature>
<dbReference type="Proteomes" id="UP000247792">
    <property type="component" value="Unassembled WGS sequence"/>
</dbReference>
<dbReference type="EMBL" id="QJKB01000006">
    <property type="protein sequence ID" value="PXX42043.1"/>
    <property type="molecule type" value="Genomic_DNA"/>
</dbReference>
<dbReference type="OrthoDB" id="962818at2"/>
<feature type="transmembrane region" description="Helical" evidence="1">
    <location>
        <begin position="45"/>
        <end position="65"/>
    </location>
</feature>
<protein>
    <submittedName>
        <fullName evidence="2">Uncharacterized protein</fullName>
    </submittedName>
</protein>
<sequence>MSESIEKVKRPTSITVICVIGFLGALIAVPLIFSPIVQQIGPWYPPYLGFSSFVGLVCMIGLWMMKKWAAYTYTGFVAINQVVLLAMGMWNVIALIIPAIVIFFALKHVSKMSA</sequence>
<gene>
    <name evidence="2" type="ORF">DFR42_106222</name>
</gene>
<dbReference type="AlphaFoldDB" id="A0A318JPB8"/>
<keyword evidence="1" id="KW-0812">Transmembrane</keyword>
<organism evidence="2 3">
    <name type="scientific">Undibacterium pigrum</name>
    <dbReference type="NCBI Taxonomy" id="401470"/>
    <lineage>
        <taxon>Bacteria</taxon>
        <taxon>Pseudomonadati</taxon>
        <taxon>Pseudomonadota</taxon>
        <taxon>Betaproteobacteria</taxon>
        <taxon>Burkholderiales</taxon>
        <taxon>Oxalobacteraceae</taxon>
        <taxon>Undibacterium</taxon>
    </lineage>
</organism>
<keyword evidence="1" id="KW-0472">Membrane</keyword>
<proteinExistence type="predicted"/>
<dbReference type="RefSeq" id="WP_110256476.1">
    <property type="nucleotide sequence ID" value="NZ_QJKB01000006.1"/>
</dbReference>
<keyword evidence="1" id="KW-1133">Transmembrane helix</keyword>
<keyword evidence="3" id="KW-1185">Reference proteome</keyword>
<accession>A0A318JPB8</accession>
<comment type="caution">
    <text evidence="2">The sequence shown here is derived from an EMBL/GenBank/DDBJ whole genome shotgun (WGS) entry which is preliminary data.</text>
</comment>
<evidence type="ECO:0000313" key="2">
    <source>
        <dbReference type="EMBL" id="PXX42043.1"/>
    </source>
</evidence>
<reference evidence="2 3" key="1">
    <citation type="submission" date="2018-05" db="EMBL/GenBank/DDBJ databases">
        <title>Genomic Encyclopedia of Type Strains, Phase IV (KMG-IV): sequencing the most valuable type-strain genomes for metagenomic binning, comparative biology and taxonomic classification.</title>
        <authorList>
            <person name="Goeker M."/>
        </authorList>
    </citation>
    <scope>NUCLEOTIDE SEQUENCE [LARGE SCALE GENOMIC DNA]</scope>
    <source>
        <strain evidence="2 3">DSM 19792</strain>
    </source>
</reference>
<evidence type="ECO:0000313" key="3">
    <source>
        <dbReference type="Proteomes" id="UP000247792"/>
    </source>
</evidence>